<dbReference type="Gene3D" id="1.10.1740.10">
    <property type="match status" value="1"/>
</dbReference>
<protein>
    <submittedName>
        <fullName evidence="8">RNA polymerase sigma-70 factor, ECF subfamily</fullName>
    </submittedName>
</protein>
<dbReference type="Proteomes" id="UP000199180">
    <property type="component" value="Unassembled WGS sequence"/>
</dbReference>
<feature type="domain" description="RNA polymerase sigma factor 70 region 4 type 2" evidence="7">
    <location>
        <begin position="126"/>
        <end position="178"/>
    </location>
</feature>
<keyword evidence="4" id="KW-0804">Transcription</keyword>
<dbReference type="GO" id="GO:0016987">
    <property type="term" value="F:sigma factor activity"/>
    <property type="evidence" value="ECO:0007669"/>
    <property type="project" value="UniProtKB-KW"/>
</dbReference>
<dbReference type="AlphaFoldDB" id="A0A1I0GBW8"/>
<dbReference type="SUPFAM" id="SSF88659">
    <property type="entry name" value="Sigma3 and sigma4 domains of RNA polymerase sigma factors"/>
    <property type="match status" value="1"/>
</dbReference>
<dbReference type="InterPro" id="IPR013249">
    <property type="entry name" value="RNA_pol_sigma70_r4_t2"/>
</dbReference>
<evidence type="ECO:0000256" key="5">
    <source>
        <dbReference type="SAM" id="MobiDB-lite"/>
    </source>
</evidence>
<dbReference type="InterPro" id="IPR013325">
    <property type="entry name" value="RNA_pol_sigma_r2"/>
</dbReference>
<dbReference type="PANTHER" id="PTHR43133:SF62">
    <property type="entry name" value="RNA POLYMERASE SIGMA FACTOR SIGZ"/>
    <property type="match status" value="1"/>
</dbReference>
<dbReference type="Pfam" id="PF04542">
    <property type="entry name" value="Sigma70_r2"/>
    <property type="match status" value="1"/>
</dbReference>
<dbReference type="Pfam" id="PF08281">
    <property type="entry name" value="Sigma70_r4_2"/>
    <property type="match status" value="1"/>
</dbReference>
<organism evidence="8 9">
    <name type="scientific">Paracoccus homiensis</name>
    <dbReference type="NCBI Taxonomy" id="364199"/>
    <lineage>
        <taxon>Bacteria</taxon>
        <taxon>Pseudomonadati</taxon>
        <taxon>Pseudomonadota</taxon>
        <taxon>Alphaproteobacteria</taxon>
        <taxon>Rhodobacterales</taxon>
        <taxon>Paracoccaceae</taxon>
        <taxon>Paracoccus</taxon>
    </lineage>
</organism>
<dbReference type="NCBIfam" id="TIGR02937">
    <property type="entry name" value="sigma70-ECF"/>
    <property type="match status" value="1"/>
</dbReference>
<accession>A0A1I0GBW8</accession>
<reference evidence="8 9" key="1">
    <citation type="submission" date="2016-10" db="EMBL/GenBank/DDBJ databases">
        <authorList>
            <person name="de Groot N.N."/>
        </authorList>
    </citation>
    <scope>NUCLEOTIDE SEQUENCE [LARGE SCALE GENOMIC DNA]</scope>
    <source>
        <strain evidence="8 9">DSM 17862</strain>
    </source>
</reference>
<dbReference type="Gene3D" id="1.10.10.10">
    <property type="entry name" value="Winged helix-like DNA-binding domain superfamily/Winged helix DNA-binding domain"/>
    <property type="match status" value="1"/>
</dbReference>
<name>A0A1I0GBW8_9RHOB</name>
<evidence type="ECO:0000256" key="3">
    <source>
        <dbReference type="ARBA" id="ARBA00023082"/>
    </source>
</evidence>
<dbReference type="InterPro" id="IPR013324">
    <property type="entry name" value="RNA_pol_sigma_r3/r4-like"/>
</dbReference>
<evidence type="ECO:0000256" key="1">
    <source>
        <dbReference type="ARBA" id="ARBA00010641"/>
    </source>
</evidence>
<dbReference type="GO" id="GO:0003677">
    <property type="term" value="F:DNA binding"/>
    <property type="evidence" value="ECO:0007669"/>
    <property type="project" value="InterPro"/>
</dbReference>
<proteinExistence type="inferred from homology"/>
<dbReference type="GO" id="GO:0006352">
    <property type="term" value="P:DNA-templated transcription initiation"/>
    <property type="evidence" value="ECO:0007669"/>
    <property type="project" value="InterPro"/>
</dbReference>
<dbReference type="InterPro" id="IPR039425">
    <property type="entry name" value="RNA_pol_sigma-70-like"/>
</dbReference>
<evidence type="ECO:0000313" key="8">
    <source>
        <dbReference type="EMBL" id="SET68414.1"/>
    </source>
</evidence>
<dbReference type="EMBL" id="FOHO01000008">
    <property type="protein sequence ID" value="SET68414.1"/>
    <property type="molecule type" value="Genomic_DNA"/>
</dbReference>
<feature type="region of interest" description="Disordered" evidence="5">
    <location>
        <begin position="94"/>
        <end position="114"/>
    </location>
</feature>
<keyword evidence="9" id="KW-1185">Reference proteome</keyword>
<evidence type="ECO:0000313" key="9">
    <source>
        <dbReference type="Proteomes" id="UP000199180"/>
    </source>
</evidence>
<keyword evidence="3" id="KW-0731">Sigma factor</keyword>
<sequence length="184" mass="20599">MQDARRLELEEMIARIALGDRDSFEALYDATSAKLHAVCLSVLKDRPEAEETLQEVYIKIWQNATRYASNGLSPMTWLITIARNRAIDRLRARSSRPATAPTDAAAVLPSGEPSPEAATIRAQEWEMLDECLAQLADQQAGAVRAVYLEGVTYADLAEREGKPVNTVRSWLRRSLLRLKDCVTR</sequence>
<dbReference type="InterPro" id="IPR014284">
    <property type="entry name" value="RNA_pol_sigma-70_dom"/>
</dbReference>
<comment type="similarity">
    <text evidence="1">Belongs to the sigma-70 factor family. ECF subfamily.</text>
</comment>
<evidence type="ECO:0000259" key="7">
    <source>
        <dbReference type="Pfam" id="PF08281"/>
    </source>
</evidence>
<evidence type="ECO:0000256" key="2">
    <source>
        <dbReference type="ARBA" id="ARBA00023015"/>
    </source>
</evidence>
<gene>
    <name evidence="8" type="ORF">SAMN04489858_10857</name>
</gene>
<evidence type="ECO:0000256" key="4">
    <source>
        <dbReference type="ARBA" id="ARBA00023163"/>
    </source>
</evidence>
<keyword evidence="2" id="KW-0805">Transcription regulation</keyword>
<dbReference type="SUPFAM" id="SSF88946">
    <property type="entry name" value="Sigma2 domain of RNA polymerase sigma factors"/>
    <property type="match status" value="1"/>
</dbReference>
<dbReference type="InterPro" id="IPR007627">
    <property type="entry name" value="RNA_pol_sigma70_r2"/>
</dbReference>
<evidence type="ECO:0000259" key="6">
    <source>
        <dbReference type="Pfam" id="PF04542"/>
    </source>
</evidence>
<feature type="domain" description="RNA polymerase sigma-70 region 2" evidence="6">
    <location>
        <begin position="27"/>
        <end position="94"/>
    </location>
</feature>
<dbReference type="PANTHER" id="PTHR43133">
    <property type="entry name" value="RNA POLYMERASE ECF-TYPE SIGMA FACTO"/>
    <property type="match status" value="1"/>
</dbReference>
<dbReference type="InterPro" id="IPR036388">
    <property type="entry name" value="WH-like_DNA-bd_sf"/>
</dbReference>
<dbReference type="STRING" id="364199.SAMN04489858_10857"/>
<dbReference type="RefSeq" id="WP_342707920.1">
    <property type="nucleotide sequence ID" value="NZ_FOHO01000008.1"/>
</dbReference>